<keyword evidence="3" id="KW-1185">Reference proteome</keyword>
<evidence type="ECO:0000313" key="3">
    <source>
        <dbReference type="Proteomes" id="UP000247476"/>
    </source>
</evidence>
<name>A0A2V5K8Z2_9BACL</name>
<protein>
    <recommendedName>
        <fullName evidence="4">Pilus assembly protein TadE</fullName>
    </recommendedName>
</protein>
<accession>A0A2V5K8Z2</accession>
<dbReference type="RefSeq" id="WP_110839678.1">
    <property type="nucleotide sequence ID" value="NZ_QJVJ01000003.1"/>
</dbReference>
<gene>
    <name evidence="2" type="ORF">DLM86_09190</name>
</gene>
<evidence type="ECO:0000256" key="1">
    <source>
        <dbReference type="SAM" id="Phobius"/>
    </source>
</evidence>
<proteinExistence type="predicted"/>
<dbReference type="OrthoDB" id="2703555at2"/>
<sequence length="339" mass="36846">MKRLIGASRRFVGSDTGSFTLESSLVYPTIAVMIVSIVFMSLFVYGRAGLYHTAATVAERSAFTWDNSGKDWVTGDVTPSRNDGLYWRTGSDGLGGLFSFGSAGGVSKVGLPIADAEASSGTEAGPEGKLAKAAHELPDSLEGELTYRHGLIDREVTARLGQDGLLPFLAKRWTSSRMEAEVRSVVTEPVELIRNVDFVRTFVVRVKDLIAKPKAEQQLPAAAEPPRKLAFAKAEEAATYIRGVTGGVKKRVSTPSNRDRMLDALDSDGLMHEVKLGYTAKSKDVEAQIAKDLELLQNGTEVKGVVWHFFRKEKDGKIGPSKPLRQALEKRGIIVVIHS</sequence>
<feature type="transmembrane region" description="Helical" evidence="1">
    <location>
        <begin position="25"/>
        <end position="45"/>
    </location>
</feature>
<evidence type="ECO:0000313" key="2">
    <source>
        <dbReference type="EMBL" id="PYI55878.1"/>
    </source>
</evidence>
<dbReference type="Proteomes" id="UP000247476">
    <property type="component" value="Unassembled WGS sequence"/>
</dbReference>
<keyword evidence="1" id="KW-1133">Transmembrane helix</keyword>
<evidence type="ECO:0008006" key="4">
    <source>
        <dbReference type="Google" id="ProtNLM"/>
    </source>
</evidence>
<keyword evidence="1" id="KW-0472">Membrane</keyword>
<dbReference type="EMBL" id="QJVJ01000003">
    <property type="protein sequence ID" value="PYI55878.1"/>
    <property type="molecule type" value="Genomic_DNA"/>
</dbReference>
<comment type="caution">
    <text evidence="2">The sequence shown here is derived from an EMBL/GenBank/DDBJ whole genome shotgun (WGS) entry which is preliminary data.</text>
</comment>
<keyword evidence="1" id="KW-0812">Transmembrane</keyword>
<organism evidence="2 3">
    <name type="scientific">Paenibacillus flagellatus</name>
    <dbReference type="NCBI Taxonomy" id="2211139"/>
    <lineage>
        <taxon>Bacteria</taxon>
        <taxon>Bacillati</taxon>
        <taxon>Bacillota</taxon>
        <taxon>Bacilli</taxon>
        <taxon>Bacillales</taxon>
        <taxon>Paenibacillaceae</taxon>
        <taxon>Paenibacillus</taxon>
    </lineage>
</organism>
<dbReference type="AlphaFoldDB" id="A0A2V5K8Z2"/>
<reference evidence="2 3" key="1">
    <citation type="submission" date="2018-05" db="EMBL/GenBank/DDBJ databases">
        <title>Paenibacillus flagellatus sp. nov., isolated from selenium mineral soil.</title>
        <authorList>
            <person name="Dai X."/>
        </authorList>
    </citation>
    <scope>NUCLEOTIDE SEQUENCE [LARGE SCALE GENOMIC DNA]</scope>
    <source>
        <strain evidence="2 3">DXL2</strain>
    </source>
</reference>